<reference evidence="7 8" key="1">
    <citation type="submission" date="2018-02" db="EMBL/GenBank/DDBJ databases">
        <title>Draft genome of wild Prunus yedoensis var. nudiflora.</title>
        <authorList>
            <person name="Baek S."/>
            <person name="Kim J.-H."/>
            <person name="Choi K."/>
            <person name="Kim G.-B."/>
            <person name="Cho A."/>
            <person name="Jang H."/>
            <person name="Shin C.-H."/>
            <person name="Yu H.-J."/>
            <person name="Mun J.-H."/>
        </authorList>
    </citation>
    <scope>NUCLEOTIDE SEQUENCE [LARGE SCALE GENOMIC DNA]</scope>
    <source>
        <strain evidence="8">cv. Jeju island</strain>
        <tissue evidence="7">Leaf</tissue>
    </source>
</reference>
<comment type="subcellular location">
    <subcellularLocation>
        <location evidence="1">Nucleus</location>
    </subcellularLocation>
</comment>
<dbReference type="InterPro" id="IPR050568">
    <property type="entry name" value="Transcr_DNA_Rep_Reg"/>
</dbReference>
<keyword evidence="4" id="KW-0539">Nucleus</keyword>
<dbReference type="AlphaFoldDB" id="A0A314Z348"/>
<sequence length="93" mass="10942">MVSSETPVLFSKACELFIMELTLRSWLHTERSKRRTLQYCDTARAIMQDALLHFYSTMLIAMRKRRSEKFLKMLILILLLEHCAFVRQTSSVG</sequence>
<comment type="similarity">
    <text evidence="5">Belongs to the NFYC/HAP5 subunit family.</text>
</comment>
<protein>
    <submittedName>
        <fullName evidence="7">Nuclear transcription factor Y subunit C-2 isoform X2</fullName>
    </submittedName>
</protein>
<dbReference type="SUPFAM" id="SSF47113">
    <property type="entry name" value="Histone-fold"/>
    <property type="match status" value="1"/>
</dbReference>
<dbReference type="EMBL" id="PJQY01000336">
    <property type="protein sequence ID" value="PQQ12697.1"/>
    <property type="molecule type" value="Genomic_DNA"/>
</dbReference>
<evidence type="ECO:0000256" key="1">
    <source>
        <dbReference type="ARBA" id="ARBA00004123"/>
    </source>
</evidence>
<organism evidence="7 8">
    <name type="scientific">Prunus yedoensis var. nudiflora</name>
    <dbReference type="NCBI Taxonomy" id="2094558"/>
    <lineage>
        <taxon>Eukaryota</taxon>
        <taxon>Viridiplantae</taxon>
        <taxon>Streptophyta</taxon>
        <taxon>Embryophyta</taxon>
        <taxon>Tracheophyta</taxon>
        <taxon>Spermatophyta</taxon>
        <taxon>Magnoliopsida</taxon>
        <taxon>eudicotyledons</taxon>
        <taxon>Gunneridae</taxon>
        <taxon>Pentapetalae</taxon>
        <taxon>rosids</taxon>
        <taxon>fabids</taxon>
        <taxon>Rosales</taxon>
        <taxon>Rosaceae</taxon>
        <taxon>Amygdaloideae</taxon>
        <taxon>Amygdaleae</taxon>
        <taxon>Prunus</taxon>
    </lineage>
</organism>
<comment type="caution">
    <text evidence="7">The sequence shown here is derived from an EMBL/GenBank/DDBJ whole genome shotgun (WGS) entry which is preliminary data.</text>
</comment>
<keyword evidence="2" id="KW-0805">Transcription regulation</keyword>
<dbReference type="GO" id="GO:0006355">
    <property type="term" value="P:regulation of DNA-templated transcription"/>
    <property type="evidence" value="ECO:0007669"/>
    <property type="project" value="TreeGrafter"/>
</dbReference>
<dbReference type="OrthoDB" id="1272441at2759"/>
<keyword evidence="8" id="KW-1185">Reference proteome</keyword>
<dbReference type="Gene3D" id="1.10.20.10">
    <property type="entry name" value="Histone, subunit A"/>
    <property type="match status" value="1"/>
</dbReference>
<gene>
    <name evidence="7" type="ORF">Pyn_38689</name>
</gene>
<dbReference type="PANTHER" id="PTHR10252">
    <property type="entry name" value="HISTONE-LIKE TRANSCRIPTION FACTOR CCAAT-RELATED"/>
    <property type="match status" value="1"/>
</dbReference>
<name>A0A314Z348_PRUYE</name>
<dbReference type="GO" id="GO:0046982">
    <property type="term" value="F:protein heterodimerization activity"/>
    <property type="evidence" value="ECO:0007669"/>
    <property type="project" value="InterPro"/>
</dbReference>
<dbReference type="Pfam" id="PF00125">
    <property type="entry name" value="Histone"/>
    <property type="match status" value="1"/>
</dbReference>
<keyword evidence="3" id="KW-0804">Transcription</keyword>
<accession>A0A314Z348</accession>
<proteinExistence type="inferred from homology"/>
<evidence type="ECO:0000313" key="8">
    <source>
        <dbReference type="Proteomes" id="UP000250321"/>
    </source>
</evidence>
<dbReference type="Proteomes" id="UP000250321">
    <property type="component" value="Unassembled WGS sequence"/>
</dbReference>
<evidence type="ECO:0000259" key="6">
    <source>
        <dbReference type="Pfam" id="PF00125"/>
    </source>
</evidence>
<dbReference type="GO" id="GO:0000976">
    <property type="term" value="F:transcription cis-regulatory region binding"/>
    <property type="evidence" value="ECO:0007669"/>
    <property type="project" value="TreeGrafter"/>
</dbReference>
<dbReference type="PANTHER" id="PTHR10252:SF124">
    <property type="entry name" value="NUCLEAR TRANSCRIPTION FACTOR Y SUBUNIT C-10"/>
    <property type="match status" value="1"/>
</dbReference>
<evidence type="ECO:0000256" key="4">
    <source>
        <dbReference type="ARBA" id="ARBA00023242"/>
    </source>
</evidence>
<evidence type="ECO:0000313" key="7">
    <source>
        <dbReference type="EMBL" id="PQQ12697.1"/>
    </source>
</evidence>
<dbReference type="InterPro" id="IPR009072">
    <property type="entry name" value="Histone-fold"/>
</dbReference>
<dbReference type="GO" id="GO:0005634">
    <property type="term" value="C:nucleus"/>
    <property type="evidence" value="ECO:0007669"/>
    <property type="project" value="UniProtKB-SubCell"/>
</dbReference>
<evidence type="ECO:0000256" key="2">
    <source>
        <dbReference type="ARBA" id="ARBA00023015"/>
    </source>
</evidence>
<evidence type="ECO:0000256" key="3">
    <source>
        <dbReference type="ARBA" id="ARBA00023163"/>
    </source>
</evidence>
<evidence type="ECO:0000256" key="5">
    <source>
        <dbReference type="ARBA" id="ARBA00038129"/>
    </source>
</evidence>
<dbReference type="InterPro" id="IPR007125">
    <property type="entry name" value="H2A/H2B/H3"/>
</dbReference>
<feature type="domain" description="Core Histone H2A/H2B/H3" evidence="6">
    <location>
        <begin position="1"/>
        <end position="46"/>
    </location>
</feature>
<dbReference type="STRING" id="2094558.A0A314Z348"/>